<accession>A0A9D2KLQ5</accession>
<keyword evidence="3 6" id="KW-0812">Transmembrane</keyword>
<dbReference type="InterPro" id="IPR051449">
    <property type="entry name" value="ABC-2_transporter_component"/>
</dbReference>
<evidence type="ECO:0000256" key="3">
    <source>
        <dbReference type="ARBA" id="ARBA00022692"/>
    </source>
</evidence>
<name>A0A9D2KLQ5_9BACT</name>
<feature type="transmembrane region" description="Helical" evidence="6">
    <location>
        <begin position="261"/>
        <end position="281"/>
    </location>
</feature>
<reference evidence="9" key="1">
    <citation type="journal article" date="2021" name="PeerJ">
        <title>Extensive microbial diversity within the chicken gut microbiome revealed by metagenomics and culture.</title>
        <authorList>
            <person name="Gilroy R."/>
            <person name="Ravi A."/>
            <person name="Getino M."/>
            <person name="Pursley I."/>
            <person name="Horton D.L."/>
            <person name="Alikhan N.F."/>
            <person name="Baker D."/>
            <person name="Gharbi K."/>
            <person name="Hall N."/>
            <person name="Watson M."/>
            <person name="Adriaenssens E.M."/>
            <person name="Foster-Nyarko E."/>
            <person name="Jarju S."/>
            <person name="Secka A."/>
            <person name="Antonio M."/>
            <person name="Oren A."/>
            <person name="Chaudhuri R.R."/>
            <person name="La Ragione R."/>
            <person name="Hildebrand F."/>
            <person name="Pallen M.J."/>
        </authorList>
    </citation>
    <scope>NUCLEOTIDE SEQUENCE</scope>
    <source>
        <strain evidence="9">CHK186-16707</strain>
    </source>
</reference>
<dbReference type="InterPro" id="IPR000412">
    <property type="entry name" value="ABC_2_transport"/>
</dbReference>
<evidence type="ECO:0000256" key="4">
    <source>
        <dbReference type="ARBA" id="ARBA00022989"/>
    </source>
</evidence>
<evidence type="ECO:0000259" key="7">
    <source>
        <dbReference type="Pfam" id="PF01061"/>
    </source>
</evidence>
<feature type="transmembrane region" description="Helical" evidence="6">
    <location>
        <begin position="20"/>
        <end position="40"/>
    </location>
</feature>
<feature type="transmembrane region" description="Helical" evidence="6">
    <location>
        <begin position="347"/>
        <end position="371"/>
    </location>
</feature>
<comment type="subcellular location">
    <subcellularLocation>
        <location evidence="1">Cell membrane</location>
        <topology evidence="1">Multi-pass membrane protein</topology>
    </subcellularLocation>
</comment>
<dbReference type="PRINTS" id="PR00164">
    <property type="entry name" value="ABC2TRNSPORT"/>
</dbReference>
<dbReference type="PANTHER" id="PTHR30294">
    <property type="entry name" value="MEMBRANE COMPONENT OF ABC TRANSPORTER YHHJ-RELATED"/>
    <property type="match status" value="1"/>
</dbReference>
<feature type="transmembrane region" description="Helical" evidence="6">
    <location>
        <begin position="186"/>
        <end position="209"/>
    </location>
</feature>
<dbReference type="EMBL" id="DXAN01000004">
    <property type="protein sequence ID" value="HJA08072.1"/>
    <property type="molecule type" value="Genomic_DNA"/>
</dbReference>
<dbReference type="Pfam" id="PF12698">
    <property type="entry name" value="ABC2_membrane_3"/>
    <property type="match status" value="1"/>
</dbReference>
<evidence type="ECO:0000256" key="6">
    <source>
        <dbReference type="SAM" id="Phobius"/>
    </source>
</evidence>
<comment type="caution">
    <text evidence="9">The sequence shown here is derived from an EMBL/GenBank/DDBJ whole genome shotgun (WGS) entry which is preliminary data.</text>
</comment>
<keyword evidence="5 6" id="KW-0472">Membrane</keyword>
<proteinExistence type="predicted"/>
<evidence type="ECO:0000256" key="2">
    <source>
        <dbReference type="ARBA" id="ARBA00022475"/>
    </source>
</evidence>
<evidence type="ECO:0000313" key="10">
    <source>
        <dbReference type="Proteomes" id="UP000824225"/>
    </source>
</evidence>
<dbReference type="InterPro" id="IPR013525">
    <property type="entry name" value="ABC2_TM"/>
</dbReference>
<protein>
    <submittedName>
        <fullName evidence="9">ABC transporter permease</fullName>
    </submittedName>
</protein>
<gene>
    <name evidence="9" type="ORF">H9962_02605</name>
</gene>
<dbReference type="Gene3D" id="3.40.1710.10">
    <property type="entry name" value="abc type-2 transporter like domain"/>
    <property type="match status" value="1"/>
</dbReference>
<keyword evidence="4 6" id="KW-1133">Transmembrane helix</keyword>
<evidence type="ECO:0000259" key="8">
    <source>
        <dbReference type="Pfam" id="PF12698"/>
    </source>
</evidence>
<evidence type="ECO:0000313" key="9">
    <source>
        <dbReference type="EMBL" id="HJA08072.1"/>
    </source>
</evidence>
<dbReference type="PANTHER" id="PTHR30294:SF47">
    <property type="entry name" value="INNER MEMBRANE TRANSPORT PERMEASE YHHJ"/>
    <property type="match status" value="1"/>
</dbReference>
<feature type="domain" description="ABC-2 type transporter transmembrane" evidence="8">
    <location>
        <begin position="21"/>
        <end position="204"/>
    </location>
</feature>
<feature type="transmembrane region" description="Helical" evidence="6">
    <location>
        <begin position="229"/>
        <end position="249"/>
    </location>
</feature>
<sequence>MTGVLEAAARQLRSWPRSLVFWWLLVLAPVGGMGVLWALLDTGALHKMPVALCDQDHSALSRQVARWIDATPSMRVTRVVTSPDEGEALLRSGKVYALILIPRDFERDVLRRRPVRPIAFLEGQHMVAAGVLSRDLTELGLSLWRELDTDLRERMGVPAASALRQASTVGLDLRPIANPGTNYRPFLLPGVLASLLQLTLSIMTVAALHRLARTDGPVRGVWREVAGTLLPPVLWTWMLGCGLTGLLILHGDLSLRGSFGLLVAAWLVFSLASAALGLLIFGLTENFIQSLSVVSAFSSPAFAFAGLTFPLLSMPFFGRLWAMLLPVTHLLKIVVQGGQMGSPFSAQAMSFLSLGLLVLVEVGCGLPLAALRVRRVRRRPDSRAPEPRQEVRS</sequence>
<evidence type="ECO:0000256" key="5">
    <source>
        <dbReference type="ARBA" id="ARBA00023136"/>
    </source>
</evidence>
<dbReference type="Proteomes" id="UP000824225">
    <property type="component" value="Unassembled WGS sequence"/>
</dbReference>
<keyword evidence="2" id="KW-1003">Cell membrane</keyword>
<dbReference type="GO" id="GO:0140359">
    <property type="term" value="F:ABC-type transporter activity"/>
    <property type="evidence" value="ECO:0007669"/>
    <property type="project" value="InterPro"/>
</dbReference>
<dbReference type="GO" id="GO:0043190">
    <property type="term" value="C:ATP-binding cassette (ABC) transporter complex"/>
    <property type="evidence" value="ECO:0007669"/>
    <property type="project" value="InterPro"/>
</dbReference>
<feature type="transmembrane region" description="Helical" evidence="6">
    <location>
        <begin position="287"/>
        <end position="309"/>
    </location>
</feature>
<reference evidence="9" key="2">
    <citation type="submission" date="2021-04" db="EMBL/GenBank/DDBJ databases">
        <authorList>
            <person name="Gilroy R."/>
        </authorList>
    </citation>
    <scope>NUCLEOTIDE SEQUENCE</scope>
    <source>
        <strain evidence="9">CHK186-16707</strain>
    </source>
</reference>
<dbReference type="AlphaFoldDB" id="A0A9D2KLQ5"/>
<dbReference type="Pfam" id="PF01061">
    <property type="entry name" value="ABC2_membrane"/>
    <property type="match status" value="1"/>
</dbReference>
<evidence type="ECO:0000256" key="1">
    <source>
        <dbReference type="ARBA" id="ARBA00004651"/>
    </source>
</evidence>
<organism evidence="9 10">
    <name type="scientific">Candidatus Mailhella merdigallinarum</name>
    <dbReference type="NCBI Taxonomy" id="2838658"/>
    <lineage>
        <taxon>Bacteria</taxon>
        <taxon>Pseudomonadati</taxon>
        <taxon>Thermodesulfobacteriota</taxon>
        <taxon>Desulfovibrionia</taxon>
        <taxon>Desulfovibrionales</taxon>
        <taxon>Desulfovibrionaceae</taxon>
        <taxon>Mailhella</taxon>
    </lineage>
</organism>
<feature type="domain" description="ABC-2 type transporter transmembrane" evidence="7">
    <location>
        <begin position="227"/>
        <end position="335"/>
    </location>
</feature>